<evidence type="ECO:0000256" key="1">
    <source>
        <dbReference type="SAM" id="MobiDB-lite"/>
    </source>
</evidence>
<organism evidence="2 3">
    <name type="scientific">Pleurodeles waltl</name>
    <name type="common">Iberian ribbed newt</name>
    <dbReference type="NCBI Taxonomy" id="8319"/>
    <lineage>
        <taxon>Eukaryota</taxon>
        <taxon>Metazoa</taxon>
        <taxon>Chordata</taxon>
        <taxon>Craniata</taxon>
        <taxon>Vertebrata</taxon>
        <taxon>Euteleostomi</taxon>
        <taxon>Amphibia</taxon>
        <taxon>Batrachia</taxon>
        <taxon>Caudata</taxon>
        <taxon>Salamandroidea</taxon>
        <taxon>Salamandridae</taxon>
        <taxon>Pleurodelinae</taxon>
        <taxon>Pleurodeles</taxon>
    </lineage>
</organism>
<reference evidence="2" key="1">
    <citation type="journal article" date="2022" name="bioRxiv">
        <title>Sequencing and chromosome-scale assembly of the giantPleurodeles waltlgenome.</title>
        <authorList>
            <person name="Brown T."/>
            <person name="Elewa A."/>
            <person name="Iarovenko S."/>
            <person name="Subramanian E."/>
            <person name="Araus A.J."/>
            <person name="Petzold A."/>
            <person name="Susuki M."/>
            <person name="Suzuki K.-i.T."/>
            <person name="Hayashi T."/>
            <person name="Toyoda A."/>
            <person name="Oliveira C."/>
            <person name="Osipova E."/>
            <person name="Leigh N.D."/>
            <person name="Simon A."/>
            <person name="Yun M.H."/>
        </authorList>
    </citation>
    <scope>NUCLEOTIDE SEQUENCE</scope>
    <source>
        <strain evidence="2">20211129_DDA</strain>
        <tissue evidence="2">Liver</tissue>
    </source>
</reference>
<evidence type="ECO:0000313" key="2">
    <source>
        <dbReference type="EMBL" id="KAJ1177933.1"/>
    </source>
</evidence>
<name>A0AAV7TMU7_PLEWA</name>
<dbReference type="Proteomes" id="UP001066276">
    <property type="component" value="Chromosome 3_2"/>
</dbReference>
<dbReference type="AlphaFoldDB" id="A0AAV7TMU7"/>
<feature type="compositionally biased region" description="Basic and acidic residues" evidence="1">
    <location>
        <begin position="1"/>
        <end position="55"/>
    </location>
</feature>
<comment type="caution">
    <text evidence="2">The sequence shown here is derived from an EMBL/GenBank/DDBJ whole genome shotgun (WGS) entry which is preliminary data.</text>
</comment>
<accession>A0AAV7TMU7</accession>
<sequence length="67" mass="7408">MGPEREETWTRRKEDSGPEREEPGTCRREDTGPKLKGEEKPDQAEPEDGGVRLREAGWGAKGGGVQT</sequence>
<protein>
    <submittedName>
        <fullName evidence="2">Uncharacterized protein</fullName>
    </submittedName>
</protein>
<evidence type="ECO:0000313" key="3">
    <source>
        <dbReference type="Proteomes" id="UP001066276"/>
    </source>
</evidence>
<proteinExistence type="predicted"/>
<gene>
    <name evidence="2" type="ORF">NDU88_003184</name>
</gene>
<feature type="region of interest" description="Disordered" evidence="1">
    <location>
        <begin position="1"/>
        <end position="67"/>
    </location>
</feature>
<dbReference type="EMBL" id="JANPWB010000006">
    <property type="protein sequence ID" value="KAJ1177933.1"/>
    <property type="molecule type" value="Genomic_DNA"/>
</dbReference>
<keyword evidence="3" id="KW-1185">Reference proteome</keyword>